<dbReference type="AlphaFoldDB" id="A0A0A8XVQ2"/>
<organism evidence="2">
    <name type="scientific">Arundo donax</name>
    <name type="common">Giant reed</name>
    <name type="synonym">Donax arundinaceus</name>
    <dbReference type="NCBI Taxonomy" id="35708"/>
    <lineage>
        <taxon>Eukaryota</taxon>
        <taxon>Viridiplantae</taxon>
        <taxon>Streptophyta</taxon>
        <taxon>Embryophyta</taxon>
        <taxon>Tracheophyta</taxon>
        <taxon>Spermatophyta</taxon>
        <taxon>Magnoliopsida</taxon>
        <taxon>Liliopsida</taxon>
        <taxon>Poales</taxon>
        <taxon>Poaceae</taxon>
        <taxon>PACMAD clade</taxon>
        <taxon>Arundinoideae</taxon>
        <taxon>Arundineae</taxon>
        <taxon>Arundo</taxon>
    </lineage>
</organism>
<accession>A0A0A8XVQ2</accession>
<proteinExistence type="predicted"/>
<evidence type="ECO:0000313" key="2">
    <source>
        <dbReference type="EMBL" id="JAD17951.1"/>
    </source>
</evidence>
<name>A0A0A8XVQ2_ARUDO</name>
<evidence type="ECO:0000256" key="1">
    <source>
        <dbReference type="SAM" id="MobiDB-lite"/>
    </source>
</evidence>
<protein>
    <submittedName>
        <fullName evidence="2">Uncharacterized protein</fullName>
    </submittedName>
</protein>
<reference evidence="2" key="2">
    <citation type="journal article" date="2015" name="Data Brief">
        <title>Shoot transcriptome of the giant reed, Arundo donax.</title>
        <authorList>
            <person name="Barrero R.A."/>
            <person name="Guerrero F.D."/>
            <person name="Moolhuijzen P."/>
            <person name="Goolsby J.A."/>
            <person name="Tidwell J."/>
            <person name="Bellgard S.E."/>
            <person name="Bellgard M.I."/>
        </authorList>
    </citation>
    <scope>NUCLEOTIDE SEQUENCE</scope>
    <source>
        <tissue evidence="2">Shoot tissue taken approximately 20 cm above the soil surface</tissue>
    </source>
</reference>
<dbReference type="EMBL" id="GBRH01279944">
    <property type="protein sequence ID" value="JAD17951.1"/>
    <property type="molecule type" value="Transcribed_RNA"/>
</dbReference>
<feature type="region of interest" description="Disordered" evidence="1">
    <location>
        <begin position="36"/>
        <end position="71"/>
    </location>
</feature>
<reference evidence="2" key="1">
    <citation type="submission" date="2014-09" db="EMBL/GenBank/DDBJ databases">
        <authorList>
            <person name="Magalhaes I.L.F."/>
            <person name="Oliveira U."/>
            <person name="Santos F.R."/>
            <person name="Vidigal T.H.D.A."/>
            <person name="Brescovit A.D."/>
            <person name="Santos A.J."/>
        </authorList>
    </citation>
    <scope>NUCLEOTIDE SEQUENCE</scope>
    <source>
        <tissue evidence="2">Shoot tissue taken approximately 20 cm above the soil surface</tissue>
    </source>
</reference>
<sequence length="89" mass="10047">MILRPKCTIVNCSSVLNDASRCIRLARSQVMYLEAPPSLRHPPRAATPHQIKPMPKQRKREAHERQEQADEEGLELPVLGLLALGLGKW</sequence>